<name>A0ABU3D7L9_9FLAO</name>
<protein>
    <submittedName>
        <fullName evidence="3">Arylesterase</fullName>
    </submittedName>
</protein>
<dbReference type="CDD" id="cd01822">
    <property type="entry name" value="Lysophospholipase_L1_like"/>
    <property type="match status" value="1"/>
</dbReference>
<feature type="signal peptide" evidence="1">
    <location>
        <begin position="1"/>
        <end position="21"/>
    </location>
</feature>
<evidence type="ECO:0000313" key="3">
    <source>
        <dbReference type="EMBL" id="MDT0677532.1"/>
    </source>
</evidence>
<gene>
    <name evidence="3" type="ORF">RM539_13170</name>
</gene>
<dbReference type="Pfam" id="PF13472">
    <property type="entry name" value="Lipase_GDSL_2"/>
    <property type="match status" value="1"/>
</dbReference>
<reference evidence="3 4" key="1">
    <citation type="submission" date="2023-09" db="EMBL/GenBank/DDBJ databases">
        <authorList>
            <person name="Rey-Velasco X."/>
        </authorList>
    </citation>
    <scope>NUCLEOTIDE SEQUENCE [LARGE SCALE GENOMIC DNA]</scope>
    <source>
        <strain evidence="3 4">F117</strain>
    </source>
</reference>
<dbReference type="Proteomes" id="UP001262582">
    <property type="component" value="Unassembled WGS sequence"/>
</dbReference>
<evidence type="ECO:0000256" key="1">
    <source>
        <dbReference type="SAM" id="SignalP"/>
    </source>
</evidence>
<accession>A0ABU3D7L9</accession>
<dbReference type="PANTHER" id="PTHR30383:SF24">
    <property type="entry name" value="THIOESTERASE 1_PROTEASE 1_LYSOPHOSPHOLIPASE L1"/>
    <property type="match status" value="1"/>
</dbReference>
<keyword evidence="4" id="KW-1185">Reference proteome</keyword>
<sequence>MKNLGICYALLIIIFFSCGEANNKQKEKKEEQQEVVAEENENSEGSKTILFFGNSLTAGLGLESEETFPALIQEKLDSLNMDYRVINAGLSGETTAAGKNRINWVLNQDVDVFVLELGANDGLRGIPLEETRQNLQDIIDIVTEKNPDTEIILAGMQLPPNIGQDYTTEFRKIFPELAENNNVHLIPFLLEDVAGRPELNQQDGIHPTAEGQEIVAKNVWEVLEPIVDAENQEE</sequence>
<comment type="caution">
    <text evidence="3">The sequence shown here is derived from an EMBL/GenBank/DDBJ whole genome shotgun (WGS) entry which is preliminary data.</text>
</comment>
<feature type="chain" id="PRO_5047258563" evidence="1">
    <location>
        <begin position="22"/>
        <end position="234"/>
    </location>
</feature>
<evidence type="ECO:0000313" key="4">
    <source>
        <dbReference type="Proteomes" id="UP001262582"/>
    </source>
</evidence>
<dbReference type="InterPro" id="IPR036514">
    <property type="entry name" value="SGNH_hydro_sf"/>
</dbReference>
<dbReference type="Gene3D" id="3.40.50.1110">
    <property type="entry name" value="SGNH hydrolase"/>
    <property type="match status" value="1"/>
</dbReference>
<dbReference type="RefSeq" id="WP_311503876.1">
    <property type="nucleotide sequence ID" value="NZ_JAVRHK010000009.1"/>
</dbReference>
<feature type="domain" description="SGNH hydrolase-type esterase" evidence="2">
    <location>
        <begin position="51"/>
        <end position="214"/>
    </location>
</feature>
<evidence type="ECO:0000259" key="2">
    <source>
        <dbReference type="Pfam" id="PF13472"/>
    </source>
</evidence>
<keyword evidence="1" id="KW-0732">Signal</keyword>
<dbReference type="SUPFAM" id="SSF52266">
    <property type="entry name" value="SGNH hydrolase"/>
    <property type="match status" value="1"/>
</dbReference>
<dbReference type="PANTHER" id="PTHR30383">
    <property type="entry name" value="THIOESTERASE 1/PROTEASE 1/LYSOPHOSPHOLIPASE L1"/>
    <property type="match status" value="1"/>
</dbReference>
<dbReference type="PROSITE" id="PS51257">
    <property type="entry name" value="PROKAR_LIPOPROTEIN"/>
    <property type="match status" value="1"/>
</dbReference>
<dbReference type="InterPro" id="IPR013830">
    <property type="entry name" value="SGNH_hydro"/>
</dbReference>
<organism evidence="3 4">
    <name type="scientific">Autumnicola musiva</name>
    <dbReference type="NCBI Taxonomy" id="3075589"/>
    <lineage>
        <taxon>Bacteria</taxon>
        <taxon>Pseudomonadati</taxon>
        <taxon>Bacteroidota</taxon>
        <taxon>Flavobacteriia</taxon>
        <taxon>Flavobacteriales</taxon>
        <taxon>Flavobacteriaceae</taxon>
        <taxon>Autumnicola</taxon>
    </lineage>
</organism>
<dbReference type="EMBL" id="JAVRHK010000009">
    <property type="protein sequence ID" value="MDT0677532.1"/>
    <property type="molecule type" value="Genomic_DNA"/>
</dbReference>
<proteinExistence type="predicted"/>
<dbReference type="InterPro" id="IPR051532">
    <property type="entry name" value="Ester_Hydrolysis_Enzymes"/>
</dbReference>